<name>A0A6L9L1B6_9BACT</name>
<evidence type="ECO:0000256" key="2">
    <source>
        <dbReference type="ARBA" id="ARBA00022525"/>
    </source>
</evidence>
<dbReference type="AlphaFoldDB" id="A0A6L9L1B6"/>
<dbReference type="GO" id="GO:0005576">
    <property type="term" value="C:extracellular region"/>
    <property type="evidence" value="ECO:0007669"/>
    <property type="project" value="UniProtKB-SubCell"/>
</dbReference>
<evidence type="ECO:0000313" key="5">
    <source>
        <dbReference type="EMBL" id="NDU94120.1"/>
    </source>
</evidence>
<evidence type="ECO:0000256" key="1">
    <source>
        <dbReference type="ARBA" id="ARBA00004613"/>
    </source>
</evidence>
<dbReference type="SUPFAM" id="SSF117074">
    <property type="entry name" value="Hypothetical protein PA1324"/>
    <property type="match status" value="2"/>
</dbReference>
<dbReference type="InterPro" id="IPR033764">
    <property type="entry name" value="Sdr_B"/>
</dbReference>
<accession>A0A6L9L1B6</accession>
<organism evidence="5 6">
    <name type="scientific">Spirosoma terrae</name>
    <dbReference type="NCBI Taxonomy" id="1968276"/>
    <lineage>
        <taxon>Bacteria</taxon>
        <taxon>Pseudomonadati</taxon>
        <taxon>Bacteroidota</taxon>
        <taxon>Cytophagia</taxon>
        <taxon>Cytophagales</taxon>
        <taxon>Cytophagaceae</taxon>
        <taxon>Spirosoma</taxon>
    </lineage>
</organism>
<dbReference type="Pfam" id="PF17210">
    <property type="entry name" value="SdrD_B"/>
    <property type="match status" value="1"/>
</dbReference>
<dbReference type="Proteomes" id="UP000474175">
    <property type="component" value="Unassembled WGS sequence"/>
</dbReference>
<sequence>MEQFYSCQTLSFQRLTLLMVFLFCWSFSVQAQIKGNVFRDFDSNGIRSDTLPIETGVPGVTVRAFIGLSKVPVQRTTDNTGNYSFTESDIPVGKSVRIEFSKLPAGYYNGPHGTQNRTSIQFVQSPAERVDLGINYPSDYCQPNGVRLIVPCYVNGNTQITTDANGNPVPEERQAAKGDALVGVSYVANGVAGPDNFPPDHLATADQVGAIWALAYQRRSKKLFSAAVVKRHMSFGPLGTGGIYMTDMETGATSNFIDLKSIGIDTGNDPHSGLWGDKTQASVDAGPMKAMGKVSIGGMDMSEDDKTLYLINLNDRKLYSVFLNTPARVPTASDVRSWQIPDPGCSNGDFRPWAVKVYRGKVYVGVVCSAETSQQQSDLKATVYRFDPTSATPAFDEILSFPLDFRRGPADGTFDPLNPDRACTKYDHWLPWTDAWPETCGLGINPTFVMFPQPIVSSLAFDDDGSMLIGFLDRFGHLSGLANHDPQGNGFYNGFTGGDLLRAYNNNGTFVLESNGIAGDRTGSGVANNEGPGGGEFYGKDEWFFINKIAHSEVTNGALLLIPGYNEVLTSAYDPIDNVFQSAGLKVFHNGNGQENRSYVIYTQLVGSFGKASGLGDVEALCDPAPVQIGNRVWFDDNRDGIQDAYEPGIDGIVLTLHDMEDGGRQIASETTHDGGQYYFTNANVPGGLRFDHKYEVRADTAQFSKLDLRVPNAGIQANARRAGARVSAETTRHYALSPANRSNFIDNDLRDSDATMNGTYAQIPITTLDAGQNDFTHDLAVYSCPVLTNERAEIEVCPGARLDSIAATIQHPSQVDSVRFVLFTSPQSGTAMYENTGVVLGTVKPDANNRAVLYNLAITTTNTNSYIYSIVYPTPEDPNCRQSAATTLLVGPSISATATGGSITCSTTSATLTATVSYTDGTPVPGAVYSWSGPNGFTSTAQSPVVSMAGTYSLTVSDPACAGSLASATAVVVADTGKPALVAYGGSAPCTNCAFTLYAEAPGATLLWSGPNGFTSTEIEPEVTLPGEYTVTATGANGCSVSEIVEGQPAQNEPCTTVISATATGGSITCSTTSVTLTATVSHTDDTPVPGAVYSWSGPNGFTSTAQNPVVSIAGTYSLTVSDPACAGSLASATAVVVVADTAKPALVAYGGSAPCTNCAFTLYAEAPGATLLWSGPNGFTSTEIEPEVTLPGEYTVTATGANGCSVSETVDALPAPGDDPCINRVPRCVPIKITKIR</sequence>
<evidence type="ECO:0000256" key="3">
    <source>
        <dbReference type="ARBA" id="ARBA00022729"/>
    </source>
</evidence>
<evidence type="ECO:0000313" key="6">
    <source>
        <dbReference type="Proteomes" id="UP000474175"/>
    </source>
</evidence>
<comment type="caution">
    <text evidence="5">The sequence shown here is derived from an EMBL/GenBank/DDBJ whole genome shotgun (WGS) entry which is preliminary data.</text>
</comment>
<feature type="domain" description="SD-repeat containing protein B" evidence="4">
    <location>
        <begin position="628"/>
        <end position="684"/>
    </location>
</feature>
<gene>
    <name evidence="5" type="ORF">GK108_04485</name>
</gene>
<dbReference type="InterPro" id="IPR013783">
    <property type="entry name" value="Ig-like_fold"/>
</dbReference>
<dbReference type="EMBL" id="JAAFZH010000001">
    <property type="protein sequence ID" value="NDU94120.1"/>
    <property type="molecule type" value="Genomic_DNA"/>
</dbReference>
<reference evidence="5 6" key="1">
    <citation type="submission" date="2020-02" db="EMBL/GenBank/DDBJ databases">
        <title>Draft genome sequence of two Spirosoma agri KCTC 52727 and Spirosoma terrae KCTC 52035.</title>
        <authorList>
            <person name="Rojas J."/>
            <person name="Ambika Manirajan B."/>
            <person name="Suarez C."/>
            <person name="Ratering S."/>
            <person name="Schnell S."/>
        </authorList>
    </citation>
    <scope>NUCLEOTIDE SEQUENCE [LARGE SCALE GENOMIC DNA]</scope>
    <source>
        <strain evidence="5 6">KCTC 52035</strain>
    </source>
</reference>
<keyword evidence="6" id="KW-1185">Reference proteome</keyword>
<proteinExistence type="predicted"/>
<keyword evidence="2" id="KW-0964">Secreted</keyword>
<comment type="subcellular location">
    <subcellularLocation>
        <location evidence="1">Secreted</location>
    </subcellularLocation>
</comment>
<protein>
    <recommendedName>
        <fullName evidence="4">SD-repeat containing protein B domain-containing protein</fullName>
    </recommendedName>
</protein>
<dbReference type="Gene3D" id="2.60.40.10">
    <property type="entry name" value="Immunoglobulins"/>
    <property type="match status" value="6"/>
</dbReference>
<keyword evidence="3" id="KW-0732">Signal</keyword>
<dbReference type="SUPFAM" id="SSF63825">
    <property type="entry name" value="YWTD domain"/>
    <property type="match status" value="1"/>
</dbReference>
<evidence type="ECO:0000259" key="4">
    <source>
        <dbReference type="Pfam" id="PF17210"/>
    </source>
</evidence>